<proteinExistence type="predicted"/>
<reference evidence="1" key="1">
    <citation type="submission" date="2018-01" db="EMBL/GenBank/DDBJ databases">
        <title>An insight into the sialome of Amazonian anophelines.</title>
        <authorList>
            <person name="Ribeiro J.M."/>
            <person name="Scarpassa V."/>
            <person name="Calvo E."/>
        </authorList>
    </citation>
    <scope>NUCLEOTIDE SEQUENCE</scope>
</reference>
<evidence type="ECO:0000313" key="1">
    <source>
        <dbReference type="EMBL" id="MBW78371.1"/>
    </source>
</evidence>
<dbReference type="AlphaFoldDB" id="A0A2M4DLG5"/>
<organism evidence="1">
    <name type="scientific">Anopheles darlingi</name>
    <name type="common">Mosquito</name>
    <dbReference type="NCBI Taxonomy" id="43151"/>
    <lineage>
        <taxon>Eukaryota</taxon>
        <taxon>Metazoa</taxon>
        <taxon>Ecdysozoa</taxon>
        <taxon>Arthropoda</taxon>
        <taxon>Hexapoda</taxon>
        <taxon>Insecta</taxon>
        <taxon>Pterygota</taxon>
        <taxon>Neoptera</taxon>
        <taxon>Endopterygota</taxon>
        <taxon>Diptera</taxon>
        <taxon>Nematocera</taxon>
        <taxon>Culicoidea</taxon>
        <taxon>Culicidae</taxon>
        <taxon>Anophelinae</taxon>
        <taxon>Anopheles</taxon>
    </lineage>
</organism>
<name>A0A2M4DLG5_ANODA</name>
<sequence length="68" mass="7131">MQRATCTCILLSSICSSSSRSPLMSYLSPKFVSLSEICFSSGSARSGHFSIVAVFSPAMISSISASMV</sequence>
<accession>A0A2M4DLG5</accession>
<dbReference type="EMBL" id="GGFL01014193">
    <property type="protein sequence ID" value="MBW78371.1"/>
    <property type="molecule type" value="Transcribed_RNA"/>
</dbReference>
<protein>
    <submittedName>
        <fullName evidence="1">Putative secreted protein</fullName>
    </submittedName>
</protein>